<evidence type="ECO:0000313" key="7">
    <source>
        <dbReference type="Proteomes" id="UP000326903"/>
    </source>
</evidence>
<keyword evidence="4" id="KW-0393">Immunoglobulin domain</keyword>
<dbReference type="SUPFAM" id="SSF48726">
    <property type="entry name" value="Immunoglobulin"/>
    <property type="match status" value="2"/>
</dbReference>
<keyword evidence="7" id="KW-1185">Reference proteome</keyword>
<dbReference type="PANTHER" id="PTHR44337:SF20">
    <property type="entry name" value="CARCINOEMBRYONIC ANTIGEN-RELATED CELL ADHESION MOLECULE 5-RELATED"/>
    <property type="match status" value="1"/>
</dbReference>
<feature type="domain" description="Immunoglobulin" evidence="5">
    <location>
        <begin position="83"/>
        <end position="166"/>
    </location>
</feature>
<name>A0A5J5IBR6_9BACT</name>
<dbReference type="AlphaFoldDB" id="A0A5J5IBR6"/>
<dbReference type="InterPro" id="IPR036179">
    <property type="entry name" value="Ig-like_dom_sf"/>
</dbReference>
<gene>
    <name evidence="6" type="ORF">FW778_22895</name>
</gene>
<comment type="caution">
    <text evidence="6">The sequence shown here is derived from an EMBL/GenBank/DDBJ whole genome shotgun (WGS) entry which is preliminary data.</text>
</comment>
<keyword evidence="3" id="KW-0325">Glycoprotein</keyword>
<dbReference type="InterPro" id="IPR013783">
    <property type="entry name" value="Ig-like_fold"/>
</dbReference>
<evidence type="ECO:0000259" key="5">
    <source>
        <dbReference type="SMART" id="SM00409"/>
    </source>
</evidence>
<protein>
    <submittedName>
        <fullName evidence="6">Phage tail protein</fullName>
    </submittedName>
</protein>
<dbReference type="EMBL" id="VYQF01000025">
    <property type="protein sequence ID" value="KAA9034159.1"/>
    <property type="molecule type" value="Genomic_DNA"/>
</dbReference>
<dbReference type="Pfam" id="PF07679">
    <property type="entry name" value="I-set"/>
    <property type="match status" value="1"/>
</dbReference>
<dbReference type="Gene3D" id="2.60.40.10">
    <property type="entry name" value="Immunoglobulins"/>
    <property type="match status" value="2"/>
</dbReference>
<accession>A0A5J5IBR6</accession>
<dbReference type="PANTHER" id="PTHR44337">
    <property type="entry name" value="CARCINOEMBRYONIC ANTIGEN-RELATED CELL ADHESION MOLECULE 8"/>
    <property type="match status" value="1"/>
</dbReference>
<keyword evidence="2" id="KW-1015">Disulfide bond</keyword>
<reference evidence="6 7" key="1">
    <citation type="submission" date="2019-09" db="EMBL/GenBank/DDBJ databases">
        <title>Draft genome sequence of Ginsengibacter sp. BR5-29.</title>
        <authorList>
            <person name="Im W.-T."/>
        </authorList>
    </citation>
    <scope>NUCLEOTIDE SEQUENCE [LARGE SCALE GENOMIC DNA]</scope>
    <source>
        <strain evidence="6 7">BR5-29</strain>
    </source>
</reference>
<evidence type="ECO:0000256" key="4">
    <source>
        <dbReference type="ARBA" id="ARBA00023319"/>
    </source>
</evidence>
<dbReference type="InterPro" id="IPR013098">
    <property type="entry name" value="Ig_I-set"/>
</dbReference>
<dbReference type="InterPro" id="IPR003599">
    <property type="entry name" value="Ig_sub"/>
</dbReference>
<evidence type="ECO:0000256" key="3">
    <source>
        <dbReference type="ARBA" id="ARBA00023180"/>
    </source>
</evidence>
<evidence type="ECO:0000256" key="1">
    <source>
        <dbReference type="ARBA" id="ARBA00022729"/>
    </source>
</evidence>
<organism evidence="6 7">
    <name type="scientific">Ginsengibacter hankyongi</name>
    <dbReference type="NCBI Taxonomy" id="2607284"/>
    <lineage>
        <taxon>Bacteria</taxon>
        <taxon>Pseudomonadati</taxon>
        <taxon>Bacteroidota</taxon>
        <taxon>Chitinophagia</taxon>
        <taxon>Chitinophagales</taxon>
        <taxon>Chitinophagaceae</taxon>
        <taxon>Ginsengibacter</taxon>
    </lineage>
</organism>
<dbReference type="SMART" id="SM00409">
    <property type="entry name" value="IG"/>
    <property type="match status" value="2"/>
</dbReference>
<proteinExistence type="predicted"/>
<evidence type="ECO:0000313" key="6">
    <source>
        <dbReference type="EMBL" id="KAA9034159.1"/>
    </source>
</evidence>
<dbReference type="RefSeq" id="WP_317132396.1">
    <property type="nucleotide sequence ID" value="NZ_VYQF01000025.1"/>
</dbReference>
<feature type="non-terminal residue" evidence="6">
    <location>
        <position position="287"/>
    </location>
</feature>
<feature type="domain" description="Immunoglobulin" evidence="5">
    <location>
        <begin position="175"/>
        <end position="259"/>
    </location>
</feature>
<keyword evidence="1" id="KW-0732">Signal</keyword>
<dbReference type="Proteomes" id="UP000326903">
    <property type="component" value="Unassembled WGS sequence"/>
</dbReference>
<sequence length="287" mass="28469">TTICSNGTATVSGATATNGTILWTTSNGGGTISNATTLTPTYSAAGGDAGKTVTLTMTVTGTATCSIEIATATYSIKVNEPINISTQPNPSQAVCLTFPVSFSVAATGTTPTYQWKLNGNPISGATSSTYSISQAKAADAGTYTVDVIGAGGCATVTSDDAKLIVNQTITFNSQPSAVSLCQGGDATFTVSASGTITEYQWRKNNIPLSDGGNISGSTTTSLTITGATGTDAGSYDVVISGPAGQCSQAISNPATLTLNTPTTIGTQPTGATYCQNGSATALTVAAT</sequence>
<dbReference type="InterPro" id="IPR052598">
    <property type="entry name" value="IgSF_CEA-related"/>
</dbReference>
<evidence type="ECO:0000256" key="2">
    <source>
        <dbReference type="ARBA" id="ARBA00023157"/>
    </source>
</evidence>
<feature type="non-terminal residue" evidence="6">
    <location>
        <position position="1"/>
    </location>
</feature>